<feature type="binding site" description="axial binding residue" evidence="7">
    <location>
        <position position="470"/>
    </location>
    <ligand>
        <name>heme</name>
        <dbReference type="ChEBI" id="CHEBI:30413"/>
    </ligand>
    <ligandPart>
        <name>Fe</name>
        <dbReference type="ChEBI" id="CHEBI:18248"/>
    </ligandPart>
</feature>
<dbReference type="FunFam" id="1.10.630.10:FF:000026">
    <property type="entry name" value="Cytochrome P450 82C4"/>
    <property type="match status" value="1"/>
</dbReference>
<dbReference type="PANTHER" id="PTHR47947:SF50">
    <property type="entry name" value="CYTOCHROME P450 82A3"/>
    <property type="match status" value="1"/>
</dbReference>
<comment type="caution">
    <text evidence="10">The sequence shown here is derived from an EMBL/GenBank/DDBJ whole genome shotgun (WGS) entry which is preliminary data.</text>
</comment>
<dbReference type="PRINTS" id="PR00385">
    <property type="entry name" value="P450"/>
</dbReference>
<dbReference type="InterPro" id="IPR002401">
    <property type="entry name" value="Cyt_P450_E_grp-I"/>
</dbReference>
<dbReference type="Proteomes" id="UP001386955">
    <property type="component" value="Unassembled WGS sequence"/>
</dbReference>
<keyword evidence="6 8" id="KW-0503">Monooxygenase</keyword>
<protein>
    <recommendedName>
        <fullName evidence="12">Cytochrome P450</fullName>
    </recommendedName>
</protein>
<evidence type="ECO:0000256" key="9">
    <source>
        <dbReference type="SAM" id="Phobius"/>
    </source>
</evidence>
<dbReference type="InterPro" id="IPR001128">
    <property type="entry name" value="Cyt_P450"/>
</dbReference>
<dbReference type="GO" id="GO:0020037">
    <property type="term" value="F:heme binding"/>
    <property type="evidence" value="ECO:0007669"/>
    <property type="project" value="InterPro"/>
</dbReference>
<dbReference type="InterPro" id="IPR017972">
    <property type="entry name" value="Cyt_P450_CS"/>
</dbReference>
<evidence type="ECO:0000256" key="5">
    <source>
        <dbReference type="ARBA" id="ARBA00023004"/>
    </source>
</evidence>
<keyword evidence="9" id="KW-0812">Transmembrane</keyword>
<sequence length="532" mass="60255">MDFLLNSLTLNTIAIASFLSLFFLSLFLYSKNSHAKEAPLVAGAWPILGHLSLLNGSQTPHKVLGDLADKYGPLFTIKLGVKPALVLSNWEMAKELFTKNDVVVSSRPKLVAAEVMSYNQAFVGWAPYGPYWREVRKLVKLAFLSNTRIEQLSHIRVSEVQTSIKELFNVWSSGNYNYKKEGSYYSLVDMKQWFEHLTFNMVVRMVVGKRYFGVMYAEGKDEAERFTKNMKEFMKFVGTFTVADGVPCLRWLDLGGYEKAMKATAKEMDKLLSEWLEEHRQKKLLAGKLQNNNDEDFMDSMISALNGAQIQGFDADTICKATTLELILGGTDTSAVILTWALSLLLRNPLALEKVKEEIDTQIGKDGCISESDISKLVYLQAIVKETLRLYPPAPFSSPRVFRENCSLGGYHIKKGTRLIHNLWKMHRDPSVWSNPLEFKPERFLTTHKDVDLKGLNYELLPFGSGRRICAGMSLGLNMVHFTLANVLHSFDILNPSAEPIDITEFFGFTNTKATPLEILVKPRQSSNYYEM</sequence>
<dbReference type="PRINTS" id="PR00463">
    <property type="entry name" value="EP450I"/>
</dbReference>
<evidence type="ECO:0000256" key="8">
    <source>
        <dbReference type="RuleBase" id="RU000461"/>
    </source>
</evidence>
<keyword evidence="2 7" id="KW-0349">Heme</keyword>
<evidence type="ECO:0000256" key="3">
    <source>
        <dbReference type="ARBA" id="ARBA00022723"/>
    </source>
</evidence>
<keyword evidence="5 7" id="KW-0408">Iron</keyword>
<keyword evidence="9" id="KW-0472">Membrane</keyword>
<keyword evidence="4 8" id="KW-0560">Oxidoreductase</keyword>
<keyword evidence="3 7" id="KW-0479">Metal-binding</keyword>
<keyword evidence="11" id="KW-1185">Reference proteome</keyword>
<dbReference type="CDD" id="cd20654">
    <property type="entry name" value="CYP82"/>
    <property type="match status" value="1"/>
</dbReference>
<proteinExistence type="inferred from homology"/>
<dbReference type="GO" id="GO:0016705">
    <property type="term" value="F:oxidoreductase activity, acting on paired donors, with incorporation or reduction of molecular oxygen"/>
    <property type="evidence" value="ECO:0007669"/>
    <property type="project" value="InterPro"/>
</dbReference>
<dbReference type="GO" id="GO:0004497">
    <property type="term" value="F:monooxygenase activity"/>
    <property type="evidence" value="ECO:0007669"/>
    <property type="project" value="UniProtKB-KW"/>
</dbReference>
<accession>A0AAN9P4R6</accession>
<evidence type="ECO:0000313" key="11">
    <source>
        <dbReference type="Proteomes" id="UP001386955"/>
    </source>
</evidence>
<evidence type="ECO:0000256" key="4">
    <source>
        <dbReference type="ARBA" id="ARBA00023002"/>
    </source>
</evidence>
<reference evidence="10 11" key="1">
    <citation type="submission" date="2024-01" db="EMBL/GenBank/DDBJ databases">
        <title>The genomes of 5 underutilized Papilionoideae crops provide insights into root nodulation and disease resistanc.</title>
        <authorList>
            <person name="Jiang F."/>
        </authorList>
    </citation>
    <scope>NUCLEOTIDE SEQUENCE [LARGE SCALE GENOMIC DNA]</scope>
    <source>
        <strain evidence="10">DUOXIRENSHENG_FW03</strain>
        <tissue evidence="10">Leaves</tissue>
    </source>
</reference>
<dbReference type="PROSITE" id="PS00086">
    <property type="entry name" value="CYTOCHROME_P450"/>
    <property type="match status" value="1"/>
</dbReference>
<dbReference type="InterPro" id="IPR050651">
    <property type="entry name" value="Plant_Cytochrome_P450_Monoox"/>
</dbReference>
<dbReference type="PANTHER" id="PTHR47947">
    <property type="entry name" value="CYTOCHROME P450 82C3-RELATED"/>
    <property type="match status" value="1"/>
</dbReference>
<organism evidence="10 11">
    <name type="scientific">Psophocarpus tetragonolobus</name>
    <name type="common">Winged bean</name>
    <name type="synonym">Dolichos tetragonolobus</name>
    <dbReference type="NCBI Taxonomy" id="3891"/>
    <lineage>
        <taxon>Eukaryota</taxon>
        <taxon>Viridiplantae</taxon>
        <taxon>Streptophyta</taxon>
        <taxon>Embryophyta</taxon>
        <taxon>Tracheophyta</taxon>
        <taxon>Spermatophyta</taxon>
        <taxon>Magnoliopsida</taxon>
        <taxon>eudicotyledons</taxon>
        <taxon>Gunneridae</taxon>
        <taxon>Pentapetalae</taxon>
        <taxon>rosids</taxon>
        <taxon>fabids</taxon>
        <taxon>Fabales</taxon>
        <taxon>Fabaceae</taxon>
        <taxon>Papilionoideae</taxon>
        <taxon>50 kb inversion clade</taxon>
        <taxon>NPAAA clade</taxon>
        <taxon>indigoferoid/millettioid clade</taxon>
        <taxon>Phaseoleae</taxon>
        <taxon>Psophocarpus</taxon>
    </lineage>
</organism>
<dbReference type="Pfam" id="PF00067">
    <property type="entry name" value="p450"/>
    <property type="match status" value="1"/>
</dbReference>
<comment type="similarity">
    <text evidence="1 8">Belongs to the cytochrome P450 family.</text>
</comment>
<gene>
    <name evidence="10" type="ORF">VNO78_33987</name>
</gene>
<keyword evidence="9" id="KW-1133">Transmembrane helix</keyword>
<dbReference type="Gene3D" id="1.10.630.10">
    <property type="entry name" value="Cytochrome P450"/>
    <property type="match status" value="1"/>
</dbReference>
<dbReference type="SUPFAM" id="SSF48264">
    <property type="entry name" value="Cytochrome P450"/>
    <property type="match status" value="1"/>
</dbReference>
<dbReference type="GO" id="GO:0005506">
    <property type="term" value="F:iron ion binding"/>
    <property type="evidence" value="ECO:0007669"/>
    <property type="project" value="InterPro"/>
</dbReference>
<evidence type="ECO:0000256" key="7">
    <source>
        <dbReference type="PIRSR" id="PIRSR602401-1"/>
    </source>
</evidence>
<comment type="cofactor">
    <cofactor evidence="7">
        <name>heme</name>
        <dbReference type="ChEBI" id="CHEBI:30413"/>
    </cofactor>
</comment>
<name>A0AAN9P4R6_PSOTE</name>
<evidence type="ECO:0008006" key="12">
    <source>
        <dbReference type="Google" id="ProtNLM"/>
    </source>
</evidence>
<evidence type="ECO:0000256" key="1">
    <source>
        <dbReference type="ARBA" id="ARBA00010617"/>
    </source>
</evidence>
<evidence type="ECO:0000256" key="6">
    <source>
        <dbReference type="ARBA" id="ARBA00023033"/>
    </source>
</evidence>
<evidence type="ECO:0000313" key="10">
    <source>
        <dbReference type="EMBL" id="KAK7381353.1"/>
    </source>
</evidence>
<evidence type="ECO:0000256" key="2">
    <source>
        <dbReference type="ARBA" id="ARBA00022617"/>
    </source>
</evidence>
<dbReference type="InterPro" id="IPR036396">
    <property type="entry name" value="Cyt_P450_sf"/>
</dbReference>
<dbReference type="EMBL" id="JAYMYS010000009">
    <property type="protein sequence ID" value="KAK7381353.1"/>
    <property type="molecule type" value="Genomic_DNA"/>
</dbReference>
<feature type="transmembrane region" description="Helical" evidence="9">
    <location>
        <begin position="12"/>
        <end position="29"/>
    </location>
</feature>
<dbReference type="AlphaFoldDB" id="A0AAN9P4R6"/>